<name>A0ABT7C276_9CYAN</name>
<proteinExistence type="predicted"/>
<accession>A0ABT7C276</accession>
<dbReference type="InterPro" id="IPR013424">
    <property type="entry name" value="Ice-binding_C"/>
</dbReference>
<gene>
    <name evidence="3" type="ORF">PMH09_20475</name>
</gene>
<feature type="signal peptide" evidence="1">
    <location>
        <begin position="1"/>
        <end position="28"/>
    </location>
</feature>
<evidence type="ECO:0000256" key="1">
    <source>
        <dbReference type="SAM" id="SignalP"/>
    </source>
</evidence>
<dbReference type="Proteomes" id="UP001232992">
    <property type="component" value="Unassembled WGS sequence"/>
</dbReference>
<reference evidence="3 4" key="1">
    <citation type="submission" date="2023-01" db="EMBL/GenBank/DDBJ databases">
        <title>Novel diversity within Roseofilum (Cyanobacteria; Desertifilaceae) from marine benthic mats with descriptions of four novel species.</title>
        <authorList>
            <person name="Wang Y."/>
            <person name="Berthold D.E."/>
            <person name="Hu J."/>
            <person name="Lefler F.W."/>
            <person name="Laughinghouse H.D. IV."/>
        </authorList>
    </citation>
    <scope>NUCLEOTIDE SEQUENCE [LARGE SCALE GENOMIC DNA]</scope>
    <source>
        <strain evidence="3 4">BLCC-M143</strain>
    </source>
</reference>
<organism evidence="3 4">
    <name type="scientific">Roseofilum casamattae BLCC-M143</name>
    <dbReference type="NCBI Taxonomy" id="3022442"/>
    <lineage>
        <taxon>Bacteria</taxon>
        <taxon>Bacillati</taxon>
        <taxon>Cyanobacteriota</taxon>
        <taxon>Cyanophyceae</taxon>
        <taxon>Desertifilales</taxon>
        <taxon>Desertifilaceae</taxon>
        <taxon>Roseofilum</taxon>
        <taxon>Roseofilum casamattae</taxon>
    </lineage>
</organism>
<dbReference type="Pfam" id="PF07589">
    <property type="entry name" value="PEP-CTERM"/>
    <property type="match status" value="1"/>
</dbReference>
<dbReference type="RefSeq" id="WP_283760206.1">
    <property type="nucleotide sequence ID" value="NZ_JAQOSQ010000039.1"/>
</dbReference>
<evidence type="ECO:0000313" key="4">
    <source>
        <dbReference type="Proteomes" id="UP001232992"/>
    </source>
</evidence>
<feature type="chain" id="PRO_5047020492" evidence="1">
    <location>
        <begin position="29"/>
        <end position="532"/>
    </location>
</feature>
<dbReference type="EMBL" id="JAQOSQ010000039">
    <property type="protein sequence ID" value="MDJ1185565.1"/>
    <property type="molecule type" value="Genomic_DNA"/>
</dbReference>
<evidence type="ECO:0000259" key="2">
    <source>
        <dbReference type="Pfam" id="PF07589"/>
    </source>
</evidence>
<protein>
    <submittedName>
        <fullName evidence="3">PEP-CTERM sorting domain-containing protein</fullName>
    </submittedName>
</protein>
<keyword evidence="1" id="KW-0732">Signal</keyword>
<comment type="caution">
    <text evidence="3">The sequence shown here is derived from an EMBL/GenBank/DDBJ whole genome shotgun (WGS) entry which is preliminary data.</text>
</comment>
<feature type="domain" description="Ice-binding protein C-terminal" evidence="2">
    <location>
        <begin position="503"/>
        <end position="529"/>
    </location>
</feature>
<keyword evidence="4" id="KW-1185">Reference proteome</keyword>
<evidence type="ECO:0000313" key="3">
    <source>
        <dbReference type="EMBL" id="MDJ1185565.1"/>
    </source>
</evidence>
<sequence length="532" mass="58871">MSMLQNCLKAFSFVAGLSILNIGVPAIAADYLDTGNGTIAIAELEAFAKSGNLEDTSPEFRDFIDLFYTFAKFNPEFAYLKPDEELGFENLLNNIRDGNNIDLPAYIDVAQLQTFIKTGQVHDIPDPLYFQLRSFYDTQIHPTLTSDDFERLQFQNFVEGIHGQLNRPIDINSRPNALQTHVLDEGEKQLRNLLSLVLKIPLEELDIALDLMGENAQGERLIDFFKDLPGETISKDNFLNNLQIYMSPIAKSLKKILYLNSTRGYGTGNYGSFREPIADAIDDYKRNTVFDVDFVQTHVSGDLASWLNARPLGYYDQIWFDTTIYNSELLDNNDLLALNTWAANKQPEFILDSSFFARNNPRSRHGQPVDYLTGSSGAATINQALALQEAGGGIFIGTDQNNYAGTANQILDNFGFDGQFTGYYGISSNASFVGDLFFEPEEVGSDFFTDNLQGLYTSSAPVGTHVLNENGGNRTIEIHEQLYSYSPGKVVHVGASFRTDLESVPEPGTVGGLALFGLVGLGKLATGKRKSA</sequence>